<comment type="caution">
    <text evidence="4">The sequence shown here is derived from an EMBL/GenBank/DDBJ whole genome shotgun (WGS) entry which is preliminary data.</text>
</comment>
<dbReference type="PANTHER" id="PTHR41259">
    <property type="entry name" value="DOUBLE-STRAND BREAK REPAIR RAD50 ATPASE, PUTATIVE-RELATED"/>
    <property type="match status" value="1"/>
</dbReference>
<dbReference type="Pfam" id="PF13514">
    <property type="entry name" value="AAA_27"/>
    <property type="match status" value="1"/>
</dbReference>
<evidence type="ECO:0000313" key="5">
    <source>
        <dbReference type="Proteomes" id="UP000051621"/>
    </source>
</evidence>
<keyword evidence="2" id="KW-0472">Membrane</keyword>
<keyword evidence="2" id="KW-0812">Transmembrane</keyword>
<organism evidence="4 5">
    <name type="scientific">Liquorilactobacillus capillatus DSM 19910</name>
    <dbReference type="NCBI Taxonomy" id="1423731"/>
    <lineage>
        <taxon>Bacteria</taxon>
        <taxon>Bacillati</taxon>
        <taxon>Bacillota</taxon>
        <taxon>Bacilli</taxon>
        <taxon>Lactobacillales</taxon>
        <taxon>Lactobacillaceae</taxon>
        <taxon>Liquorilactobacillus</taxon>
    </lineage>
</organism>
<keyword evidence="1" id="KW-0175">Coiled coil</keyword>
<keyword evidence="5" id="KW-1185">Reference proteome</keyword>
<accession>A0A0R1M539</accession>
<evidence type="ECO:0000256" key="1">
    <source>
        <dbReference type="SAM" id="Coils"/>
    </source>
</evidence>
<proteinExistence type="predicted"/>
<dbReference type="InterPro" id="IPR027417">
    <property type="entry name" value="P-loop_NTPase"/>
</dbReference>
<feature type="domain" description="YhaN AAA" evidence="3">
    <location>
        <begin position="1"/>
        <end position="204"/>
    </location>
</feature>
<evidence type="ECO:0000313" key="4">
    <source>
        <dbReference type="EMBL" id="KRL03180.1"/>
    </source>
</evidence>
<evidence type="ECO:0000259" key="3">
    <source>
        <dbReference type="Pfam" id="PF13514"/>
    </source>
</evidence>
<feature type="coiled-coil region" evidence="1">
    <location>
        <begin position="275"/>
        <end position="309"/>
    </location>
</feature>
<feature type="transmembrane region" description="Helical" evidence="2">
    <location>
        <begin position="416"/>
        <end position="434"/>
    </location>
</feature>
<dbReference type="Proteomes" id="UP000051621">
    <property type="component" value="Unassembled WGS sequence"/>
</dbReference>
<name>A0A0R1M539_9LACO</name>
<dbReference type="SUPFAM" id="SSF52540">
    <property type="entry name" value="P-loop containing nucleoside triphosphate hydrolases"/>
    <property type="match status" value="2"/>
</dbReference>
<gene>
    <name evidence="4" type="ORF">FC81_GL000182</name>
</gene>
<dbReference type="Gene3D" id="3.40.50.300">
    <property type="entry name" value="P-loop containing nucleotide triphosphate hydrolases"/>
    <property type="match status" value="2"/>
</dbReference>
<protein>
    <recommendedName>
        <fullName evidence="3">YhaN AAA domain-containing protein</fullName>
    </recommendedName>
</protein>
<feature type="coiled-coil region" evidence="1">
    <location>
        <begin position="183"/>
        <end position="241"/>
    </location>
</feature>
<dbReference type="EMBL" id="AZEF01000006">
    <property type="protein sequence ID" value="KRL03180.1"/>
    <property type="molecule type" value="Genomic_DNA"/>
</dbReference>
<dbReference type="PANTHER" id="PTHR41259:SF1">
    <property type="entry name" value="DOUBLE-STRAND BREAK REPAIR RAD50 ATPASE, PUTATIVE-RELATED"/>
    <property type="match status" value="1"/>
</dbReference>
<reference evidence="4 5" key="1">
    <citation type="journal article" date="2015" name="Genome Announc.">
        <title>Expanding the biotechnology potential of lactobacilli through comparative genomics of 213 strains and associated genera.</title>
        <authorList>
            <person name="Sun Z."/>
            <person name="Harris H.M."/>
            <person name="McCann A."/>
            <person name="Guo C."/>
            <person name="Argimon S."/>
            <person name="Zhang W."/>
            <person name="Yang X."/>
            <person name="Jeffery I.B."/>
            <person name="Cooney J.C."/>
            <person name="Kagawa T.F."/>
            <person name="Liu W."/>
            <person name="Song Y."/>
            <person name="Salvetti E."/>
            <person name="Wrobel A."/>
            <person name="Rasinkangas P."/>
            <person name="Parkhill J."/>
            <person name="Rea M.C."/>
            <person name="O'Sullivan O."/>
            <person name="Ritari J."/>
            <person name="Douillard F.P."/>
            <person name="Paul Ross R."/>
            <person name="Yang R."/>
            <person name="Briner A.E."/>
            <person name="Felis G.E."/>
            <person name="de Vos W.M."/>
            <person name="Barrangou R."/>
            <person name="Klaenhammer T.R."/>
            <person name="Caufield P.W."/>
            <person name="Cui Y."/>
            <person name="Zhang H."/>
            <person name="O'Toole P.W."/>
        </authorList>
    </citation>
    <scope>NUCLEOTIDE SEQUENCE [LARGE SCALE GENOMIC DNA]</scope>
    <source>
        <strain evidence="4 5">DSM 19910</strain>
    </source>
</reference>
<dbReference type="RefSeq" id="WP_057742072.1">
    <property type="nucleotide sequence ID" value="NZ_AZEF01000006.1"/>
</dbReference>
<dbReference type="InterPro" id="IPR038734">
    <property type="entry name" value="YhaN_AAA"/>
</dbReference>
<sequence>MKIIAVKIYGFGKWSNVSFDLQQNLKFIYGDNEAGKTTLRTFITSILFGFATKRTPVEQYYPKDGSKYGGALTIENDDGQFVIERVKGSHGGKVTLTEVKTGKQWPASFLEKWLGPVTLKIYNEIYCFDQDSLHLIGLLQPEELEKSLLSVGTSGSQKIFEIQAIIQKKADELYKPSGRVPLLNKLLKQYKQKKQVINEIRTKTSIFSEISREIFQKLKEKEELEAQIADCNTKTVQLQKAKSLWPTYVQYQELNNKRTEQSDAVEITAANYREVEEEELTLNTEKKMLQLAEAKIETLIEEKQRFESADLKYYNLHEEEFENLFQLLNTANGTIQRFSQLKQQLDYLQQEQDQLAEKMNWHAETLQAFSKLNMQRLLLLLEQDKSAEKRENIGAQPLTRRKTTDKAVTIPREGPAFFLEGGLAIIFLLGLMLLSNGSLKLIMAAGLMITGLLLYIQLVHKTPERKKEIPRADNINTAEITSMLTVAGSKLPLTSLRTEQAELRQWLELTAKIRSNKNDLQETKKQLAMIMHQTIFGEEELKLSADTLQRIEQVQAFRRKVAPLARKQREHAHLIDYYEQEKRKRLAQVTQITEQIKKTIALTGCRDITIFKKRYAMQQEQLSDKIKFTSLEGQLDKSMLAILEAIPNQTDLELKCQQQEQKQITLQEQLRKIITTVTEQRVRLEQLGQYDQLPLLEQELTNLQTEIIEQAEDWVAFNAAKQWLKRILELSTQSSLPDVIQLAQQYFSYLTGKHFEKIILSKGRLKLINREQVAYEVGELSRATTEQLYIALRFAFIVKLNKKYRLPLMIDDALVNFDKYRKEAMIALLRKISKETQVLCFTIDIETIYDKVSEEEILMIG</sequence>
<evidence type="ECO:0000256" key="2">
    <source>
        <dbReference type="SAM" id="Phobius"/>
    </source>
</evidence>
<dbReference type="AlphaFoldDB" id="A0A0R1M539"/>
<keyword evidence="2" id="KW-1133">Transmembrane helix</keyword>
<dbReference type="PATRIC" id="fig|1423731.3.peg.187"/>
<dbReference type="OrthoDB" id="9764467at2"/>
<dbReference type="STRING" id="1423731.FC81_GL000182"/>
<feature type="transmembrane region" description="Helical" evidence="2">
    <location>
        <begin position="441"/>
        <end position="458"/>
    </location>
</feature>